<keyword evidence="3" id="KW-0808">Transferase</keyword>
<dbReference type="GO" id="GO:0006488">
    <property type="term" value="P:dolichol-linked oligosaccharide biosynthetic process"/>
    <property type="evidence" value="ECO:0007669"/>
    <property type="project" value="TreeGrafter"/>
</dbReference>
<protein>
    <recommendedName>
        <fullName evidence="4">Glycosyltransferase 2-like domain-containing protein</fullName>
    </recommendedName>
</protein>
<dbReference type="GO" id="GO:0035269">
    <property type="term" value="P:protein O-linked glycosylation via mannose"/>
    <property type="evidence" value="ECO:0007669"/>
    <property type="project" value="TreeGrafter"/>
</dbReference>
<dbReference type="EMBL" id="LAZR01009491">
    <property type="protein sequence ID" value="KKM72334.1"/>
    <property type="molecule type" value="Genomic_DNA"/>
</dbReference>
<accession>A0A0F9JR28</accession>
<organism evidence="5">
    <name type="scientific">marine sediment metagenome</name>
    <dbReference type="NCBI Taxonomy" id="412755"/>
    <lineage>
        <taxon>unclassified sequences</taxon>
        <taxon>metagenomes</taxon>
        <taxon>ecological metagenomes</taxon>
    </lineage>
</organism>
<dbReference type="PANTHER" id="PTHR43398:SF1">
    <property type="entry name" value="DOLICHOL-PHOSPHATE MANNOSYLTRANSFERASE SUBUNIT 1"/>
    <property type="match status" value="1"/>
</dbReference>
<dbReference type="GO" id="GO:0006506">
    <property type="term" value="P:GPI anchor biosynthetic process"/>
    <property type="evidence" value="ECO:0007669"/>
    <property type="project" value="TreeGrafter"/>
</dbReference>
<keyword evidence="2" id="KW-0328">Glycosyltransferase</keyword>
<evidence type="ECO:0000313" key="5">
    <source>
        <dbReference type="EMBL" id="KKM72334.1"/>
    </source>
</evidence>
<dbReference type="InterPro" id="IPR029044">
    <property type="entry name" value="Nucleotide-diphossugar_trans"/>
</dbReference>
<dbReference type="PANTHER" id="PTHR43398">
    <property type="entry name" value="DOLICHOL-PHOSPHATE MANNOSYLTRANSFERASE SUBUNIT 1"/>
    <property type="match status" value="1"/>
</dbReference>
<dbReference type="Gene3D" id="3.90.550.10">
    <property type="entry name" value="Spore Coat Polysaccharide Biosynthesis Protein SpsA, Chain A"/>
    <property type="match status" value="1"/>
</dbReference>
<gene>
    <name evidence="5" type="ORF">LCGC14_1421580</name>
</gene>
<dbReference type="AlphaFoldDB" id="A0A0F9JR28"/>
<proteinExistence type="inferred from homology"/>
<comment type="similarity">
    <text evidence="1">Belongs to the glycosyltransferase 2 family.</text>
</comment>
<name>A0A0F9JR28_9ZZZZ</name>
<dbReference type="GO" id="GO:0016020">
    <property type="term" value="C:membrane"/>
    <property type="evidence" value="ECO:0007669"/>
    <property type="project" value="GOC"/>
</dbReference>
<dbReference type="InterPro" id="IPR001173">
    <property type="entry name" value="Glyco_trans_2-like"/>
</dbReference>
<evidence type="ECO:0000256" key="1">
    <source>
        <dbReference type="ARBA" id="ARBA00006739"/>
    </source>
</evidence>
<reference evidence="5" key="1">
    <citation type="journal article" date="2015" name="Nature">
        <title>Complex archaea that bridge the gap between prokaryotes and eukaryotes.</title>
        <authorList>
            <person name="Spang A."/>
            <person name="Saw J.H."/>
            <person name="Jorgensen S.L."/>
            <person name="Zaremba-Niedzwiedzka K."/>
            <person name="Martijn J."/>
            <person name="Lind A.E."/>
            <person name="van Eijk R."/>
            <person name="Schleper C."/>
            <person name="Guy L."/>
            <person name="Ettema T.J."/>
        </authorList>
    </citation>
    <scope>NUCLEOTIDE SEQUENCE</scope>
</reference>
<dbReference type="SUPFAM" id="SSF53448">
    <property type="entry name" value="Nucleotide-diphospho-sugar transferases"/>
    <property type="match status" value="1"/>
</dbReference>
<comment type="caution">
    <text evidence="5">The sequence shown here is derived from an EMBL/GenBank/DDBJ whole genome shotgun (WGS) entry which is preliminary data.</text>
</comment>
<feature type="domain" description="Glycosyltransferase 2-like" evidence="4">
    <location>
        <begin position="6"/>
        <end position="163"/>
    </location>
</feature>
<dbReference type="InterPro" id="IPR039528">
    <property type="entry name" value="DPM1-like"/>
</dbReference>
<dbReference type="Pfam" id="PF00535">
    <property type="entry name" value="Glycos_transf_2"/>
    <property type="match status" value="1"/>
</dbReference>
<sequence>MNRVAIIIPTYQERDNLAKLVPELFGEIERVDCDSLISEIIIVDDDSRDGTNTLVEELQACLWKSSIRLHLITRVGERGLGSAVRRGANVTTSPYCLVMDGDGQHRAKDAIAMIRMRAKHESRLVTGSRFISDDAFNSNIIGSRIIDFPWYRKLISQVLNWLARGLSKTKVSDPMTGLFIAPTFMIRETITSGFKILFDILQKHRFDDDKDHTIEFAITFETRKHGSSKADFRELLKVLSR</sequence>
<evidence type="ECO:0000259" key="4">
    <source>
        <dbReference type="Pfam" id="PF00535"/>
    </source>
</evidence>
<evidence type="ECO:0000256" key="3">
    <source>
        <dbReference type="ARBA" id="ARBA00022679"/>
    </source>
</evidence>
<evidence type="ECO:0000256" key="2">
    <source>
        <dbReference type="ARBA" id="ARBA00022676"/>
    </source>
</evidence>
<dbReference type="GO" id="GO:0004582">
    <property type="term" value="F:dolichyl-phosphate beta-D-mannosyltransferase activity"/>
    <property type="evidence" value="ECO:0007669"/>
    <property type="project" value="InterPro"/>
</dbReference>